<sequence>MGRGRGRKKKKDFVKAGAVENAIVIEANAFKETDVVYRASSSKGHADMVHTAELATLVMIPLGCTSSNLDWRYNGVHFTHSNGATTELKQLDTTNSSSRPRSLFISRGAPLEAGGRADGALPRFSGIFPLDVYPSFELMGSGTIYEGPSKSECELTPSRHVVLGVRIMRLKPPEPIATDRNSVISRFRWFKPPSTKDNWSVFVHRRLLSFSPQASAPTTPS</sequence>
<dbReference type="Proteomes" id="UP000188268">
    <property type="component" value="Unassembled WGS sequence"/>
</dbReference>
<dbReference type="EMBL" id="AWWV01011699">
    <property type="protein sequence ID" value="OMO71144.1"/>
    <property type="molecule type" value="Genomic_DNA"/>
</dbReference>
<evidence type="ECO:0000313" key="1">
    <source>
        <dbReference type="EMBL" id="OMO71144.1"/>
    </source>
</evidence>
<reference evidence="1 2" key="1">
    <citation type="submission" date="2013-09" db="EMBL/GenBank/DDBJ databases">
        <title>Corchorus capsularis genome sequencing.</title>
        <authorList>
            <person name="Alam M."/>
            <person name="Haque M.S."/>
            <person name="Islam M.S."/>
            <person name="Emdad E.M."/>
            <person name="Islam M.M."/>
            <person name="Ahmed B."/>
            <person name="Halim A."/>
            <person name="Hossen Q.M.M."/>
            <person name="Hossain M.Z."/>
            <person name="Ahmed R."/>
            <person name="Khan M.M."/>
            <person name="Islam R."/>
            <person name="Rashid M.M."/>
            <person name="Khan S.A."/>
            <person name="Rahman M.S."/>
            <person name="Alam M."/>
        </authorList>
    </citation>
    <scope>NUCLEOTIDE SEQUENCE [LARGE SCALE GENOMIC DNA]</scope>
    <source>
        <strain evidence="2">cv. CVL-1</strain>
        <tissue evidence="1">Whole seedling</tissue>
    </source>
</reference>
<comment type="caution">
    <text evidence="1">The sequence shown here is derived from an EMBL/GenBank/DDBJ whole genome shotgun (WGS) entry which is preliminary data.</text>
</comment>
<dbReference type="STRING" id="210143.A0A1R3HLF5"/>
<keyword evidence="2" id="KW-1185">Reference proteome</keyword>
<name>A0A1R3HLF5_COCAP</name>
<evidence type="ECO:0000313" key="2">
    <source>
        <dbReference type="Proteomes" id="UP000188268"/>
    </source>
</evidence>
<gene>
    <name evidence="1" type="ORF">CCACVL1_18415</name>
</gene>
<organism evidence="1 2">
    <name type="scientific">Corchorus capsularis</name>
    <name type="common">Jute</name>
    <dbReference type="NCBI Taxonomy" id="210143"/>
    <lineage>
        <taxon>Eukaryota</taxon>
        <taxon>Viridiplantae</taxon>
        <taxon>Streptophyta</taxon>
        <taxon>Embryophyta</taxon>
        <taxon>Tracheophyta</taxon>
        <taxon>Spermatophyta</taxon>
        <taxon>Magnoliopsida</taxon>
        <taxon>eudicotyledons</taxon>
        <taxon>Gunneridae</taxon>
        <taxon>Pentapetalae</taxon>
        <taxon>rosids</taxon>
        <taxon>malvids</taxon>
        <taxon>Malvales</taxon>
        <taxon>Malvaceae</taxon>
        <taxon>Grewioideae</taxon>
        <taxon>Apeibeae</taxon>
        <taxon>Corchorus</taxon>
    </lineage>
</organism>
<dbReference type="AlphaFoldDB" id="A0A1R3HLF5"/>
<accession>A0A1R3HLF5</accession>
<dbReference type="Gramene" id="OMO71144">
    <property type="protein sequence ID" value="OMO71144"/>
    <property type="gene ID" value="CCACVL1_18415"/>
</dbReference>
<protein>
    <submittedName>
        <fullName evidence="1">Uncharacterized protein</fullName>
    </submittedName>
</protein>
<proteinExistence type="predicted"/>